<dbReference type="PANTHER" id="PTHR10992:SF943">
    <property type="entry name" value="METHYLESTERASE 10"/>
    <property type="match status" value="1"/>
</dbReference>
<name>A0A7J7CVN3_TRIWF</name>
<proteinExistence type="predicted"/>
<dbReference type="SUPFAM" id="SSF53474">
    <property type="entry name" value="alpha/beta-Hydrolases"/>
    <property type="match status" value="1"/>
</dbReference>
<dbReference type="GO" id="GO:0080032">
    <property type="term" value="F:methyl jasmonate esterase activity"/>
    <property type="evidence" value="ECO:0007669"/>
    <property type="project" value="TreeGrafter"/>
</dbReference>
<dbReference type="GO" id="GO:0080030">
    <property type="term" value="F:methyl indole-3-acetate esterase activity"/>
    <property type="evidence" value="ECO:0007669"/>
    <property type="project" value="TreeGrafter"/>
</dbReference>
<dbReference type="GO" id="GO:0009694">
    <property type="term" value="P:jasmonic acid metabolic process"/>
    <property type="evidence" value="ECO:0007669"/>
    <property type="project" value="TreeGrafter"/>
</dbReference>
<dbReference type="GO" id="GO:0080031">
    <property type="term" value="F:methyl salicylate esterase activity"/>
    <property type="evidence" value="ECO:0007669"/>
    <property type="project" value="TreeGrafter"/>
</dbReference>
<comment type="caution">
    <text evidence="1">The sequence shown here is derived from an EMBL/GenBank/DDBJ whole genome shotgun (WGS) entry which is preliminary data.</text>
</comment>
<accession>A0A7J7CVN3</accession>
<gene>
    <name evidence="1" type="ORF">HS088_TW13G01091</name>
</gene>
<sequence>MEGTEKPTTCMSFGPLFLARIYQNCLPEDLELAKMLVRPLGLFRLSDKDSVLTKGNFGSANRVFVVCGEDASINEEFQRWMIENSPPNEVKYISEAGHMVMLSKPEQLCQCLLEIVDNYQ</sequence>
<dbReference type="PANTHER" id="PTHR10992">
    <property type="entry name" value="METHYLESTERASE FAMILY MEMBER"/>
    <property type="match status" value="1"/>
</dbReference>
<dbReference type="EMBL" id="JAAARO010000013">
    <property type="protein sequence ID" value="KAF5738195.1"/>
    <property type="molecule type" value="Genomic_DNA"/>
</dbReference>
<dbReference type="InterPro" id="IPR029058">
    <property type="entry name" value="AB_hydrolase_fold"/>
</dbReference>
<evidence type="ECO:0000313" key="1">
    <source>
        <dbReference type="EMBL" id="KAF5738195.1"/>
    </source>
</evidence>
<evidence type="ECO:0000313" key="2">
    <source>
        <dbReference type="Proteomes" id="UP000593562"/>
    </source>
</evidence>
<organism evidence="1 2">
    <name type="scientific">Tripterygium wilfordii</name>
    <name type="common">Thunder God vine</name>
    <dbReference type="NCBI Taxonomy" id="458696"/>
    <lineage>
        <taxon>Eukaryota</taxon>
        <taxon>Viridiplantae</taxon>
        <taxon>Streptophyta</taxon>
        <taxon>Embryophyta</taxon>
        <taxon>Tracheophyta</taxon>
        <taxon>Spermatophyta</taxon>
        <taxon>Magnoliopsida</taxon>
        <taxon>eudicotyledons</taxon>
        <taxon>Gunneridae</taxon>
        <taxon>Pentapetalae</taxon>
        <taxon>rosids</taxon>
        <taxon>fabids</taxon>
        <taxon>Celastrales</taxon>
        <taxon>Celastraceae</taxon>
        <taxon>Tripterygium</taxon>
    </lineage>
</organism>
<dbReference type="GO" id="GO:0009696">
    <property type="term" value="P:salicylic acid metabolic process"/>
    <property type="evidence" value="ECO:0007669"/>
    <property type="project" value="TreeGrafter"/>
</dbReference>
<dbReference type="InParanoid" id="A0A7J7CVN3"/>
<reference evidence="1 2" key="1">
    <citation type="journal article" date="2020" name="Nat. Commun.">
        <title>Genome of Tripterygium wilfordii and identification of cytochrome P450 involved in triptolide biosynthesis.</title>
        <authorList>
            <person name="Tu L."/>
            <person name="Su P."/>
            <person name="Zhang Z."/>
            <person name="Gao L."/>
            <person name="Wang J."/>
            <person name="Hu T."/>
            <person name="Zhou J."/>
            <person name="Zhang Y."/>
            <person name="Zhao Y."/>
            <person name="Liu Y."/>
            <person name="Song Y."/>
            <person name="Tong Y."/>
            <person name="Lu Y."/>
            <person name="Yang J."/>
            <person name="Xu C."/>
            <person name="Jia M."/>
            <person name="Peters R.J."/>
            <person name="Huang L."/>
            <person name="Gao W."/>
        </authorList>
    </citation>
    <scope>NUCLEOTIDE SEQUENCE [LARGE SCALE GENOMIC DNA]</scope>
    <source>
        <strain evidence="2">cv. XIE 37</strain>
        <tissue evidence="1">Leaf</tissue>
    </source>
</reference>
<dbReference type="AlphaFoldDB" id="A0A7J7CVN3"/>
<protein>
    <submittedName>
        <fullName evidence="1">Methylesterase 10-like</fullName>
    </submittedName>
</protein>
<keyword evidence="2" id="KW-1185">Reference proteome</keyword>
<dbReference type="Proteomes" id="UP000593562">
    <property type="component" value="Unassembled WGS sequence"/>
</dbReference>
<dbReference type="InterPro" id="IPR045889">
    <property type="entry name" value="MES/HNL"/>
</dbReference>
<dbReference type="Gene3D" id="3.40.50.1820">
    <property type="entry name" value="alpha/beta hydrolase"/>
    <property type="match status" value="1"/>
</dbReference>